<sequence>MFSRGISRGEGAKKETVSKNCVFLTKTGMSRSSTTCAAIPGTGRRSRRALVFGFLIKR</sequence>
<keyword evidence="2" id="KW-1185">Reference proteome</keyword>
<comment type="caution">
    <text evidence="1">The sequence shown here is derived from an EMBL/GenBank/DDBJ whole genome shotgun (WGS) entry which is preliminary data.</text>
</comment>
<accession>A0ABP2HRC9</accession>
<name>A0ABP2HRC9_9BACT</name>
<gene>
    <name evidence="1" type="ORF">HMPREF7215_1600</name>
</gene>
<protein>
    <submittedName>
        <fullName evidence="1">Uncharacterized protein</fullName>
    </submittedName>
</protein>
<dbReference type="EMBL" id="ADFP01000105">
    <property type="protein sequence ID" value="EFB89934.1"/>
    <property type="molecule type" value="Genomic_DNA"/>
</dbReference>
<organism evidence="1 2">
    <name type="scientific">Pyramidobacter piscolens W5455</name>
    <dbReference type="NCBI Taxonomy" id="352165"/>
    <lineage>
        <taxon>Bacteria</taxon>
        <taxon>Thermotogati</taxon>
        <taxon>Synergistota</taxon>
        <taxon>Synergistia</taxon>
        <taxon>Synergistales</taxon>
        <taxon>Dethiosulfovibrionaceae</taxon>
        <taxon>Pyramidobacter</taxon>
    </lineage>
</organism>
<reference evidence="1 2" key="1">
    <citation type="submission" date="2009-12" db="EMBL/GenBank/DDBJ databases">
        <authorList>
            <person name="Shrivastava S."/>
            <person name="Madupu R."/>
            <person name="Durkin A.S."/>
            <person name="Torralba M."/>
            <person name="Methe B."/>
            <person name="Sutton G.G."/>
            <person name="Strausberg R.L."/>
            <person name="Nelson K.E."/>
        </authorList>
    </citation>
    <scope>NUCLEOTIDE SEQUENCE [LARGE SCALE GENOMIC DNA]</scope>
    <source>
        <strain evidence="1 2">W5455</strain>
    </source>
</reference>
<evidence type="ECO:0000313" key="2">
    <source>
        <dbReference type="Proteomes" id="UP000006462"/>
    </source>
</evidence>
<dbReference type="Proteomes" id="UP000006462">
    <property type="component" value="Unassembled WGS sequence"/>
</dbReference>
<evidence type="ECO:0000313" key="1">
    <source>
        <dbReference type="EMBL" id="EFB89934.1"/>
    </source>
</evidence>
<proteinExistence type="predicted"/>